<reference evidence="14" key="1">
    <citation type="submission" date="2021-06" db="EMBL/GenBank/DDBJ databases">
        <authorList>
            <person name="Hodson N. C."/>
            <person name="Mongue J. A."/>
            <person name="Jaron S. K."/>
        </authorList>
    </citation>
    <scope>NUCLEOTIDE SEQUENCE</scope>
</reference>
<dbReference type="InterPro" id="IPR056897">
    <property type="entry name" value="Ig_NUP210_4th"/>
</dbReference>
<feature type="domain" description="NUP210 Ig-like" evidence="8">
    <location>
        <begin position="170"/>
        <end position="278"/>
    </location>
</feature>
<dbReference type="EMBL" id="CAJVCH010387752">
    <property type="protein sequence ID" value="CAG7817186.1"/>
    <property type="molecule type" value="Genomic_DNA"/>
</dbReference>
<dbReference type="Pfam" id="PF22967">
    <property type="entry name" value="Ig_NUP210_1st"/>
    <property type="match status" value="1"/>
</dbReference>
<proteinExistence type="predicted"/>
<evidence type="ECO:0000256" key="2">
    <source>
        <dbReference type="SAM" id="Phobius"/>
    </source>
</evidence>
<dbReference type="Pfam" id="PF26181">
    <property type="entry name" value="Ig_NUP210_13th"/>
    <property type="match status" value="1"/>
</dbReference>
<evidence type="ECO:0000259" key="9">
    <source>
        <dbReference type="Pfam" id="PF24902"/>
    </source>
</evidence>
<dbReference type="Pfam" id="PF24935">
    <property type="entry name" value="Ig_NUP210_6th"/>
    <property type="match status" value="1"/>
</dbReference>
<gene>
    <name evidence="14" type="ORF">AFUS01_LOCUS27765</name>
</gene>
<evidence type="ECO:0000259" key="7">
    <source>
        <dbReference type="Pfam" id="PF22967"/>
    </source>
</evidence>
<dbReference type="Pfam" id="PF25354">
    <property type="entry name" value="Ig_NUP210_16th"/>
    <property type="match status" value="1"/>
</dbReference>
<dbReference type="InterPro" id="IPR045197">
    <property type="entry name" value="NUP210-like"/>
</dbReference>
<feature type="compositionally biased region" description="Polar residues" evidence="1">
    <location>
        <begin position="1981"/>
        <end position="1992"/>
    </location>
</feature>
<evidence type="ECO:0000256" key="1">
    <source>
        <dbReference type="SAM" id="MobiDB-lite"/>
    </source>
</evidence>
<dbReference type="InterPro" id="IPR055098">
    <property type="entry name" value="Ig_NUP210_3rd"/>
</dbReference>
<evidence type="ECO:0000313" key="14">
    <source>
        <dbReference type="EMBL" id="CAG7817186.1"/>
    </source>
</evidence>
<evidence type="ECO:0000259" key="13">
    <source>
        <dbReference type="Pfam" id="PF26181"/>
    </source>
</evidence>
<keyword evidence="2" id="KW-0472">Membrane</keyword>
<dbReference type="InterPro" id="IPR055099">
    <property type="entry name" value="Ig_NUP210_7th"/>
</dbReference>
<dbReference type="Pfam" id="PF22962">
    <property type="entry name" value="Ig_NUP210_7th"/>
    <property type="match status" value="1"/>
</dbReference>
<dbReference type="Proteomes" id="UP000708208">
    <property type="component" value="Unassembled WGS sequence"/>
</dbReference>
<feature type="domain" description="NUP210 Ig-like" evidence="9">
    <location>
        <begin position="919"/>
        <end position="989"/>
    </location>
</feature>
<evidence type="ECO:0000259" key="4">
    <source>
        <dbReference type="Pfam" id="PF22959"/>
    </source>
</evidence>
<evidence type="ECO:0000259" key="3">
    <source>
        <dbReference type="Pfam" id="PF22957"/>
    </source>
</evidence>
<feature type="domain" description="NUP210 Ig-like" evidence="10">
    <location>
        <begin position="577"/>
        <end position="665"/>
    </location>
</feature>
<feature type="domain" description="NUP210 fourth Ig-like" evidence="11">
    <location>
        <begin position="396"/>
        <end position="469"/>
    </location>
</feature>
<feature type="region of interest" description="Disordered" evidence="1">
    <location>
        <begin position="1943"/>
        <end position="1992"/>
    </location>
</feature>
<feature type="domain" description="NUP210 Ig-like" evidence="7">
    <location>
        <begin position="65"/>
        <end position="161"/>
    </location>
</feature>
<dbReference type="OrthoDB" id="361283at2759"/>
<dbReference type="Pfam" id="PF26183">
    <property type="entry name" value="Ig_NUP210_14th"/>
    <property type="match status" value="1"/>
</dbReference>
<protein>
    <recommendedName>
        <fullName evidence="16">Nuclear pore membrane glycoprotein 210</fullName>
    </recommendedName>
</protein>
<evidence type="ECO:0000259" key="12">
    <source>
        <dbReference type="Pfam" id="PF25354"/>
    </source>
</evidence>
<evidence type="ECO:0000259" key="6">
    <source>
        <dbReference type="Pfam" id="PF22963"/>
    </source>
</evidence>
<dbReference type="PANTHER" id="PTHR23019">
    <property type="entry name" value="NUCLEAR PORE MEMBRANE GLYCOPROTEIN GP210-RELATED"/>
    <property type="match status" value="1"/>
</dbReference>
<feature type="domain" description="NUP210 Ig-like" evidence="6">
    <location>
        <begin position="287"/>
        <end position="373"/>
    </location>
</feature>
<dbReference type="GO" id="GO:0005643">
    <property type="term" value="C:nuclear pore"/>
    <property type="evidence" value="ECO:0007669"/>
    <property type="project" value="TreeGrafter"/>
</dbReference>
<accession>A0A8J2KFX3</accession>
<evidence type="ECO:0008006" key="16">
    <source>
        <dbReference type="Google" id="ProtNLM"/>
    </source>
</evidence>
<dbReference type="InterPro" id="IPR055095">
    <property type="entry name" value="NUP210_Ig_C"/>
</dbReference>
<dbReference type="InterPro" id="IPR055094">
    <property type="entry name" value="NUP210_Ig15"/>
</dbReference>
<evidence type="ECO:0000259" key="8">
    <source>
        <dbReference type="Pfam" id="PF22969"/>
    </source>
</evidence>
<keyword evidence="2" id="KW-1133">Transmembrane helix</keyword>
<feature type="transmembrane region" description="Helical" evidence="2">
    <location>
        <begin position="1896"/>
        <end position="1915"/>
    </location>
</feature>
<feature type="domain" description="NUP210 C-terminal Ig-like" evidence="3">
    <location>
        <begin position="1620"/>
        <end position="1775"/>
    </location>
</feature>
<dbReference type="InterPro" id="IPR057586">
    <property type="entry name" value="Ig_NUP210_16th"/>
</dbReference>
<feature type="domain" description="NUP210 Ig-like" evidence="13">
    <location>
        <begin position="1192"/>
        <end position="1284"/>
    </location>
</feature>
<evidence type="ECO:0000259" key="11">
    <source>
        <dbReference type="Pfam" id="PF24991"/>
    </source>
</evidence>
<dbReference type="Pfam" id="PF26182">
    <property type="entry name" value="Ig_NUP210_5th"/>
    <property type="match status" value="1"/>
</dbReference>
<evidence type="ECO:0000313" key="15">
    <source>
        <dbReference type="Proteomes" id="UP000708208"/>
    </source>
</evidence>
<dbReference type="Pfam" id="PF22959">
    <property type="entry name" value="Ig_NUP210_15th"/>
    <property type="match status" value="1"/>
</dbReference>
<evidence type="ECO:0000259" key="5">
    <source>
        <dbReference type="Pfam" id="PF22962"/>
    </source>
</evidence>
<feature type="domain" description="NUP210 Ig-like" evidence="4">
    <location>
        <begin position="1424"/>
        <end position="1526"/>
    </location>
</feature>
<keyword evidence="15" id="KW-1185">Reference proteome</keyword>
<dbReference type="Pfam" id="PF24902">
    <property type="entry name" value="Ig_NUP210_9th"/>
    <property type="match status" value="1"/>
</dbReference>
<dbReference type="Pfam" id="PF22957">
    <property type="entry name" value="NUP210_Ig"/>
    <property type="match status" value="1"/>
</dbReference>
<name>A0A8J2KFX3_9HEXA</name>
<dbReference type="InterPro" id="IPR055096">
    <property type="entry name" value="Ig_NUP210_1st"/>
</dbReference>
<feature type="compositionally biased region" description="Low complexity" evidence="1">
    <location>
        <begin position="1958"/>
        <end position="1968"/>
    </location>
</feature>
<keyword evidence="2" id="KW-0812">Transmembrane</keyword>
<feature type="domain" description="NUP210 Ig-like" evidence="5">
    <location>
        <begin position="688"/>
        <end position="788"/>
    </location>
</feature>
<dbReference type="InterPro" id="IPR055097">
    <property type="entry name" value="Ig_NUP210_2nd"/>
</dbReference>
<dbReference type="InterPro" id="IPR056899">
    <property type="entry name" value="Ig_NUP210_9th"/>
</dbReference>
<dbReference type="Pfam" id="PF24991">
    <property type="entry name" value="Ig_NUP210_4th"/>
    <property type="match status" value="1"/>
</dbReference>
<dbReference type="Pfam" id="PF22963">
    <property type="entry name" value="Ig_NUP210_3rd"/>
    <property type="match status" value="1"/>
</dbReference>
<dbReference type="InterPro" id="IPR058779">
    <property type="entry name" value="Ig_NUP210_13th"/>
</dbReference>
<dbReference type="Pfam" id="PF22969">
    <property type="entry name" value="Ig_NUP210_2nd"/>
    <property type="match status" value="1"/>
</dbReference>
<evidence type="ECO:0000259" key="10">
    <source>
        <dbReference type="Pfam" id="PF24935"/>
    </source>
</evidence>
<dbReference type="InterPro" id="IPR056898">
    <property type="entry name" value="Ig_NUP210_6th"/>
</dbReference>
<dbReference type="PANTHER" id="PTHR23019:SF0">
    <property type="entry name" value="NUCLEAR PORE MEMBRANE GLYCOPROTEIN 210"/>
    <property type="match status" value="1"/>
</dbReference>
<comment type="caution">
    <text evidence="14">The sequence shown here is derived from an EMBL/GenBank/DDBJ whole genome shotgun (WGS) entry which is preliminary data.</text>
</comment>
<organism evidence="14 15">
    <name type="scientific">Allacma fusca</name>
    <dbReference type="NCBI Taxonomy" id="39272"/>
    <lineage>
        <taxon>Eukaryota</taxon>
        <taxon>Metazoa</taxon>
        <taxon>Ecdysozoa</taxon>
        <taxon>Arthropoda</taxon>
        <taxon>Hexapoda</taxon>
        <taxon>Collembola</taxon>
        <taxon>Symphypleona</taxon>
        <taxon>Sminthuridae</taxon>
        <taxon>Allacma</taxon>
    </lineage>
</organism>
<sequence length="2012" mass="222718">MYKIFSLAGDKKRKAGRSRSLPFLDVKKMWSPVVCRTKNRDLRVSEALLVTCLVVAGIVCCDAHIKLNVPRVRLPYFDTISVNFTLQVETPGCYQWSVTRPDVITITSGEAISYDHDGTECSSQVIISASPRISPCCPASAIVYVEDRVTKEMVRCDVIIDKIVSISIETTTKELHMEEAPSKFYVEGHGGKGDKFSTVDGVPFRWWLESVGPDTTVDPQSIMRFMSFSESTYQAPPGVAVLEANRNQGSSILVEGLKTGSARVFAKLTDPIYKNIPPAEVRIVVVANLQVDPREAYIVPDTQIPLRLRQIRHGKLLEIPLPSRTYSFEVLNTSVISYDDKRSIITALNYGSSDIVVKDKNALSDTSDMEHPEGLIAHINVREPRFLSLSVTPFRNWALRIGQEYEINVDIYDEENQKIYVSDNIQVETTFDPFFFNVISSSANGTYHVGIPIKTGSAPVLAELKHLKKLDGSLIEPSSSVRVKADMEIYQTIFIQPKETILPWDPNLQPKHDIRLTASGGNGNFFWTTTNTSVVTVTQNGVARSESLGFANVTAAMTINANIKGQARIYILPPTSMAILDHNVEAEVGVPILVPLAFYTVRPDDPTKTQVPFSRCHDFPFHVHVEDALFRYDEKTFYPASKPACTFLPITGSALGSSLVTVTYKIKDLTYTETVTVSTFKPLKVVEPLSQVTVLAVGSTRQLAFEGGPRPLLEKHGFYRTITVANVTVARATEIKTDTGKDDLYVYTVLCQEIGQTSVVLEVGNKQKQSNKNSRPIRRAADVTVICAEPAQIYFKVETSIKSVGSKCPSDASTAQVVRVAIPNYEDTRVAVTVKDIAGRKFDNITSLNIQWSTTPALADLHYDNYVITEGIALVGYETVGSSYQTIIPRGRSDPELEDSFLSERTHSMDLQLVSDVRVEPSSISLFNHAASQKTLKIVEGSGHFEYDLLGDGILSVQYFDTNKTLRVTPLNEGSAKIIVRDLCLVPRVSPEIDVQINGVGFIEIKTPDKIQVNHEANISVVVYDKGGNLLPPNILSIIKLKLSPIDTDILEVARLETSADDIRLSQRRFVIKGRGVGQITMTFTADGPGRIVRSPAKRITVFPPLTLRPKNVTLLVGSVYQIHALGGPQTDTNIIYKMRDRDWQDIASVTASGVIQGRKIGKTVVDVESVDRNVESTVYSEGTIQVQVVNLKGIRIHSPLTRIQSQKEMPLYVMGVSDEGLLDPTVLLGDKKALVYAEWSSNNHDSAEIAYSFQSNGYTPERGDQLSVRFKAKQPGRVTVKVFAVFNREQFIDEIEIEIIMPLCAFLTVDADFVPRLPSRQVYDELKLVRVPLGCQNLLMTPFSELNLRTNRDPSAKITYSVQPTKGCSEGSDCSRAVLDKPVISVDTNGIAKSNDVTGQAVVTVSVLEDFGIVLSLSVTIDVKPVSYLMISPQLPIALSGHEATSLPRGISFPFSISYHDNIGRKFDATSASPKIRTNRFDLIQLSTSSENNTFVAQANHEGRVCIKVYDRINPHVMDFLVLNVGEAIEPRLPMGVVQVGDVVCFSCIIKSKGLKEGIWVSQPTGLISLNPDTGIAVGTTTGLVRLDYTIPNVGPVTSVELNVVGIEQIRFDPAGTITALTNGDSNFSYEVFVILGDKKTCLFGNTCSEEQTKNITPPFSCSLRYDNVDIPQNVFSVRPVFVYKKQQYACRIQVLEQPRADLSLNYLYSDLILTAHVASYATHQTPGSYGREVRTEELRLAFNPALNIHTHELTIWSNDFYVGAELKITGLVNLLDSIQIAPSDGTLLRVEGLQSGSSRYLPYLSDIGSQKSSKPDKSKLETRTYFVYVQPDFWTNAEFDDRLKLFVTVFSAATNQQFTIPVKIKFRPPFMETPYNPRTLTGQAANLLSQANTWFFTPVFYFLVTVLVGHLFYRSIITARGKTQREADSRSAVFISRSDEDLSSAPKSPYFRDLNSRSSSGSPSSPLQHYSGGGDSIHTPLTSTSNSPLRSRLFSTQHESEYFGSPYVRK</sequence>
<feature type="domain" description="NUP210 Ig-like" evidence="12">
    <location>
        <begin position="1530"/>
        <end position="1595"/>
    </location>
</feature>